<dbReference type="InterPro" id="IPR046112">
    <property type="entry name" value="DUF6049"/>
</dbReference>
<keyword evidence="1" id="KW-0472">Membrane</keyword>
<dbReference type="Pfam" id="PF19516">
    <property type="entry name" value="DUF6049"/>
    <property type="match status" value="1"/>
</dbReference>
<organism evidence="2 3">
    <name type="scientific">Propioniciclava coleopterorum</name>
    <dbReference type="NCBI Taxonomy" id="2714937"/>
    <lineage>
        <taxon>Bacteria</taxon>
        <taxon>Bacillati</taxon>
        <taxon>Actinomycetota</taxon>
        <taxon>Actinomycetes</taxon>
        <taxon>Propionibacteriales</taxon>
        <taxon>Propionibacteriaceae</taxon>
        <taxon>Propioniciclava</taxon>
    </lineage>
</organism>
<evidence type="ECO:0000313" key="2">
    <source>
        <dbReference type="EMBL" id="QIK72324.1"/>
    </source>
</evidence>
<feature type="transmembrane region" description="Helical" evidence="1">
    <location>
        <begin position="103"/>
        <end position="122"/>
    </location>
</feature>
<keyword evidence="1" id="KW-0812">Transmembrane</keyword>
<protein>
    <submittedName>
        <fullName evidence="2">Uncharacterized protein</fullName>
    </submittedName>
</protein>
<accession>A0A6G7Y602</accession>
<evidence type="ECO:0000256" key="1">
    <source>
        <dbReference type="SAM" id="Phobius"/>
    </source>
</evidence>
<dbReference type="Proteomes" id="UP000501058">
    <property type="component" value="Chromosome"/>
</dbReference>
<dbReference type="EMBL" id="CP049865">
    <property type="protein sequence ID" value="QIK72324.1"/>
    <property type="molecule type" value="Genomic_DNA"/>
</dbReference>
<keyword evidence="3" id="KW-1185">Reference proteome</keyword>
<reference evidence="2 3" key="1">
    <citation type="submission" date="2020-03" db="EMBL/GenBank/DDBJ databases">
        <title>Propioniciclava sp. nov., isolated from Hydrophilus acuminatus.</title>
        <authorList>
            <person name="Hyun D.-W."/>
            <person name="Bae J.-W."/>
        </authorList>
    </citation>
    <scope>NUCLEOTIDE SEQUENCE [LARGE SCALE GENOMIC DNA]</scope>
    <source>
        <strain evidence="2 3">HDW11</strain>
    </source>
</reference>
<sequence length="137" mass="14291">MTLDALPRFSMTGATSDFPVTVTNHLTDPAVVRVAVSTDNPQRIRFTAPEPVTVQAGASSTVMLAATAAGGGVVTAQVHLESVDGRRLTPDTEITVETTNFGAIAWTLVIVSGIVLVVSTALRIKKVRARQKGVGHG</sequence>
<keyword evidence="1" id="KW-1133">Transmembrane helix</keyword>
<proteinExistence type="predicted"/>
<name>A0A6G7Y602_9ACTN</name>
<evidence type="ECO:0000313" key="3">
    <source>
        <dbReference type="Proteomes" id="UP000501058"/>
    </source>
</evidence>
<gene>
    <name evidence="2" type="ORF">G7070_08640</name>
</gene>
<dbReference type="KEGG" id="prv:G7070_08640"/>
<dbReference type="AlphaFoldDB" id="A0A6G7Y602"/>